<comment type="caution">
    <text evidence="2">The sequence shown here is derived from an EMBL/GenBank/DDBJ whole genome shotgun (WGS) entry which is preliminary data.</text>
</comment>
<accession>A0AA38FN53</accession>
<evidence type="ECO:0008006" key="4">
    <source>
        <dbReference type="Google" id="ProtNLM"/>
    </source>
</evidence>
<dbReference type="FunFam" id="3.30.70.3490:FF:000007">
    <property type="entry name" value="Oxysterol-binding protein-related protein 4B"/>
    <property type="match status" value="1"/>
</dbReference>
<dbReference type="PANTHER" id="PTHR10972:SF102">
    <property type="entry name" value="OXYSTEROL-BINDING PROTEIN"/>
    <property type="match status" value="1"/>
</dbReference>
<gene>
    <name evidence="2" type="ORF">KI387_011244</name>
</gene>
<feature type="non-terminal residue" evidence="2">
    <location>
        <position position="1"/>
    </location>
</feature>
<dbReference type="Proteomes" id="UP000824469">
    <property type="component" value="Unassembled WGS sequence"/>
</dbReference>
<dbReference type="PANTHER" id="PTHR10972">
    <property type="entry name" value="OXYSTEROL-BINDING PROTEIN-RELATED"/>
    <property type="match status" value="1"/>
</dbReference>
<dbReference type="InterPro" id="IPR037239">
    <property type="entry name" value="OSBP_sf"/>
</dbReference>
<evidence type="ECO:0000313" key="2">
    <source>
        <dbReference type="EMBL" id="KAH9306840.1"/>
    </source>
</evidence>
<evidence type="ECO:0000256" key="1">
    <source>
        <dbReference type="ARBA" id="ARBA00008842"/>
    </source>
</evidence>
<proteinExistence type="inferred from homology"/>
<sequence>AWIRNVGNLVQAKSGLKAKLPFKGKSFFGLRGSGTRICGSIRQCFPPHNVLYEIHGDWDGTVTLKDISTGKMSVIYDAKEVISNLKIPVVHNEEGVAPSESALVWSEVSEGILQGDWNRAAEAKRRVEEEQRNLRKQRENEGGTWSPKHFIRKGDGWDYLHTPRFVPYAPIIVP</sequence>
<dbReference type="Pfam" id="PF01237">
    <property type="entry name" value="Oxysterol_BP"/>
    <property type="match status" value="1"/>
</dbReference>
<keyword evidence="3" id="KW-1185">Reference proteome</keyword>
<evidence type="ECO:0000313" key="3">
    <source>
        <dbReference type="Proteomes" id="UP000824469"/>
    </source>
</evidence>
<dbReference type="AlphaFoldDB" id="A0AA38FN53"/>
<dbReference type="GO" id="GO:0016020">
    <property type="term" value="C:membrane"/>
    <property type="evidence" value="ECO:0007669"/>
    <property type="project" value="TreeGrafter"/>
</dbReference>
<reference evidence="2 3" key="1">
    <citation type="journal article" date="2021" name="Nat. Plants">
        <title>The Taxus genome provides insights into paclitaxel biosynthesis.</title>
        <authorList>
            <person name="Xiong X."/>
            <person name="Gou J."/>
            <person name="Liao Q."/>
            <person name="Li Y."/>
            <person name="Zhou Q."/>
            <person name="Bi G."/>
            <person name="Li C."/>
            <person name="Du R."/>
            <person name="Wang X."/>
            <person name="Sun T."/>
            <person name="Guo L."/>
            <person name="Liang H."/>
            <person name="Lu P."/>
            <person name="Wu Y."/>
            <person name="Zhang Z."/>
            <person name="Ro D.K."/>
            <person name="Shang Y."/>
            <person name="Huang S."/>
            <person name="Yan J."/>
        </authorList>
    </citation>
    <scope>NUCLEOTIDE SEQUENCE [LARGE SCALE GENOMIC DNA]</scope>
    <source>
        <strain evidence="2">Ta-2019</strain>
    </source>
</reference>
<comment type="similarity">
    <text evidence="1">Belongs to the OSBP family.</text>
</comment>
<dbReference type="GO" id="GO:0005829">
    <property type="term" value="C:cytosol"/>
    <property type="evidence" value="ECO:0007669"/>
    <property type="project" value="TreeGrafter"/>
</dbReference>
<dbReference type="OMA" id="YNAMESI"/>
<protein>
    <recommendedName>
        <fullName evidence="4">Oxysterol-binding protein</fullName>
    </recommendedName>
</protein>
<dbReference type="EMBL" id="JAHRHJ020000008">
    <property type="protein sequence ID" value="KAH9306840.1"/>
    <property type="molecule type" value="Genomic_DNA"/>
</dbReference>
<dbReference type="SUPFAM" id="SSF144000">
    <property type="entry name" value="Oxysterol-binding protein-like"/>
    <property type="match status" value="1"/>
</dbReference>
<name>A0AA38FN53_TAXCH</name>
<dbReference type="InterPro" id="IPR000648">
    <property type="entry name" value="Oxysterol-bd"/>
</dbReference>
<dbReference type="Gene3D" id="3.30.70.3490">
    <property type="match status" value="1"/>
</dbReference>
<organism evidence="2 3">
    <name type="scientific">Taxus chinensis</name>
    <name type="common">Chinese yew</name>
    <name type="synonym">Taxus wallichiana var. chinensis</name>
    <dbReference type="NCBI Taxonomy" id="29808"/>
    <lineage>
        <taxon>Eukaryota</taxon>
        <taxon>Viridiplantae</taxon>
        <taxon>Streptophyta</taxon>
        <taxon>Embryophyta</taxon>
        <taxon>Tracheophyta</taxon>
        <taxon>Spermatophyta</taxon>
        <taxon>Pinopsida</taxon>
        <taxon>Pinidae</taxon>
        <taxon>Conifers II</taxon>
        <taxon>Cupressales</taxon>
        <taxon>Taxaceae</taxon>
        <taxon>Taxus</taxon>
    </lineage>
</organism>
<dbReference type="GO" id="GO:0032934">
    <property type="term" value="F:sterol binding"/>
    <property type="evidence" value="ECO:0007669"/>
    <property type="project" value="TreeGrafter"/>
</dbReference>
<dbReference type="Gene3D" id="2.40.160.120">
    <property type="match status" value="1"/>
</dbReference>